<reference evidence="1 2" key="1">
    <citation type="journal article" date="2012" name="J. Bacteriol.">
        <title>Draft genome sequence of the nitrophenol-degrading actinomycete Rhodococcus imtechensis RKJ300.</title>
        <authorList>
            <person name="Vikram S."/>
            <person name="Kumar S."/>
            <person name="Subramanian S."/>
            <person name="Raghava G.P."/>
        </authorList>
    </citation>
    <scope>NUCLEOTIDE SEQUENCE [LARGE SCALE GENOMIC DNA]</scope>
    <source>
        <strain evidence="1 2">RKJ300</strain>
    </source>
</reference>
<gene>
    <name evidence="1" type="ORF">W59_12796</name>
</gene>
<dbReference type="EMBL" id="AJJH01000062">
    <property type="protein sequence ID" value="EID79546.1"/>
    <property type="molecule type" value="Genomic_DNA"/>
</dbReference>
<accession>I0WT30</accession>
<comment type="caution">
    <text evidence="1">The sequence shown here is derived from an EMBL/GenBank/DDBJ whole genome shotgun (WGS) entry which is preliminary data.</text>
</comment>
<organism evidence="1 2">
    <name type="scientific">Rhodococcus opacus RKJ300 = JCM 13270</name>
    <dbReference type="NCBI Taxonomy" id="1165867"/>
    <lineage>
        <taxon>Bacteria</taxon>
        <taxon>Bacillati</taxon>
        <taxon>Actinomycetota</taxon>
        <taxon>Actinomycetes</taxon>
        <taxon>Mycobacteriales</taxon>
        <taxon>Nocardiaceae</taxon>
        <taxon>Rhodococcus</taxon>
    </lineage>
</organism>
<sequence>MAVHGRRVLIARPEVAVQLTGVTAYQAGVALSLVLVATGIRAELARHETRPLTDPHDESAHWSYLRVRVRMDDQAGDADPYEPASCAAPPGPPEQYRTAPCYWIPGYPRTGGALTLTTSWHQIRLPASVDVLDLGVSPFSTESG</sequence>
<dbReference type="Proteomes" id="UP000006447">
    <property type="component" value="Unassembled WGS sequence"/>
</dbReference>
<proteinExistence type="predicted"/>
<evidence type="ECO:0000313" key="1">
    <source>
        <dbReference type="EMBL" id="EID79546.1"/>
    </source>
</evidence>
<dbReference type="AlphaFoldDB" id="I0WT30"/>
<name>I0WT30_RHOOP</name>
<evidence type="ECO:0000313" key="2">
    <source>
        <dbReference type="Proteomes" id="UP000006447"/>
    </source>
</evidence>
<dbReference type="PATRIC" id="fig|1165867.3.peg.2599"/>
<dbReference type="RefSeq" id="WP_007297513.1">
    <property type="nucleotide sequence ID" value="NZ_AJJH01000062.1"/>
</dbReference>
<protein>
    <submittedName>
        <fullName evidence="1">Uncharacterized protein</fullName>
    </submittedName>
</protein>